<feature type="compositionally biased region" description="Basic and acidic residues" evidence="1">
    <location>
        <begin position="1"/>
        <end position="14"/>
    </location>
</feature>
<feature type="compositionally biased region" description="Polar residues" evidence="1">
    <location>
        <begin position="85"/>
        <end position="111"/>
    </location>
</feature>
<sequence length="316" mass="35134">MEKSQEIRQRDAKTRIKKSHSQQTDVMMDFQDCTSDNDYASTASESETSSSRQRRSSIDKKKPAPSILHCSASFLDTDTSFTEDTELSHNQLSTKPLPQSAIYSEQTTRPSPNLPARSLSHSNPHLLLERAPSSPLASALASVRRPSVQTASYLPYKVSMASPLVTSSFASTSTAGGSARSPALSRFELESAAARPYFEDRAAHRRRSMYERMTSKQYGSCEGSFGSRDLLQQALQPSRYQLKDNRMKLTRGMSEGQRIGMGESTDLMLHGDRSKHNSCDAIDNSTPKSKLRLIAKNMMEPLKKKKGRKVEKSNKA</sequence>
<dbReference type="Proteomes" id="UP000054560">
    <property type="component" value="Unassembled WGS sequence"/>
</dbReference>
<reference evidence="2 3" key="1">
    <citation type="submission" date="2011-02" db="EMBL/GenBank/DDBJ databases">
        <title>The Genome Sequence of Sphaeroforma arctica JP610.</title>
        <authorList>
            <consortium name="The Broad Institute Genome Sequencing Platform"/>
            <person name="Russ C."/>
            <person name="Cuomo C."/>
            <person name="Young S.K."/>
            <person name="Zeng Q."/>
            <person name="Gargeya S."/>
            <person name="Alvarado L."/>
            <person name="Berlin A."/>
            <person name="Chapman S.B."/>
            <person name="Chen Z."/>
            <person name="Freedman E."/>
            <person name="Gellesch M."/>
            <person name="Goldberg J."/>
            <person name="Griggs A."/>
            <person name="Gujja S."/>
            <person name="Heilman E."/>
            <person name="Heiman D."/>
            <person name="Howarth C."/>
            <person name="Mehta T."/>
            <person name="Neiman D."/>
            <person name="Pearson M."/>
            <person name="Roberts A."/>
            <person name="Saif S."/>
            <person name="Shea T."/>
            <person name="Shenoy N."/>
            <person name="Sisk P."/>
            <person name="Stolte C."/>
            <person name="Sykes S."/>
            <person name="White J."/>
            <person name="Yandava C."/>
            <person name="Burger G."/>
            <person name="Gray M.W."/>
            <person name="Holland P.W.H."/>
            <person name="King N."/>
            <person name="Lang F.B.F."/>
            <person name="Roger A.J."/>
            <person name="Ruiz-Trillo I."/>
            <person name="Haas B."/>
            <person name="Nusbaum C."/>
            <person name="Birren B."/>
        </authorList>
    </citation>
    <scope>NUCLEOTIDE SEQUENCE [LARGE SCALE GENOMIC DNA]</scope>
    <source>
        <strain evidence="2 3">JP610</strain>
    </source>
</reference>
<evidence type="ECO:0000313" key="2">
    <source>
        <dbReference type="EMBL" id="KNC83876.1"/>
    </source>
</evidence>
<organism evidence="2 3">
    <name type="scientific">Sphaeroforma arctica JP610</name>
    <dbReference type="NCBI Taxonomy" id="667725"/>
    <lineage>
        <taxon>Eukaryota</taxon>
        <taxon>Ichthyosporea</taxon>
        <taxon>Ichthyophonida</taxon>
        <taxon>Sphaeroforma</taxon>
    </lineage>
</organism>
<accession>A0A0L0G4X6</accession>
<protein>
    <submittedName>
        <fullName evidence="2">Uncharacterized protein</fullName>
    </submittedName>
</protein>
<feature type="region of interest" description="Disordered" evidence="1">
    <location>
        <begin position="85"/>
        <end position="120"/>
    </location>
</feature>
<proteinExistence type="predicted"/>
<evidence type="ECO:0000256" key="1">
    <source>
        <dbReference type="SAM" id="MobiDB-lite"/>
    </source>
</evidence>
<gene>
    <name evidence="2" type="ORF">SARC_03901</name>
</gene>
<dbReference type="AlphaFoldDB" id="A0A0L0G4X6"/>
<dbReference type="GeneID" id="25904405"/>
<evidence type="ECO:0000313" key="3">
    <source>
        <dbReference type="Proteomes" id="UP000054560"/>
    </source>
</evidence>
<dbReference type="EMBL" id="KQ241804">
    <property type="protein sequence ID" value="KNC83876.1"/>
    <property type="molecule type" value="Genomic_DNA"/>
</dbReference>
<feature type="compositionally biased region" description="Basic and acidic residues" evidence="1">
    <location>
        <begin position="269"/>
        <end position="278"/>
    </location>
</feature>
<feature type="region of interest" description="Disordered" evidence="1">
    <location>
        <begin position="1"/>
        <end position="64"/>
    </location>
</feature>
<dbReference type="RefSeq" id="XP_014157778.1">
    <property type="nucleotide sequence ID" value="XM_014302303.1"/>
</dbReference>
<feature type="region of interest" description="Disordered" evidence="1">
    <location>
        <begin position="269"/>
        <end position="289"/>
    </location>
</feature>
<name>A0A0L0G4X6_9EUKA</name>
<feature type="compositionally biased region" description="Low complexity" evidence="1">
    <location>
        <begin position="40"/>
        <end position="51"/>
    </location>
</feature>
<keyword evidence="3" id="KW-1185">Reference proteome</keyword>